<evidence type="ECO:0000313" key="2">
    <source>
        <dbReference type="EMBL" id="TMQ72880.1"/>
    </source>
</evidence>
<comment type="caution">
    <text evidence="2">The sequence shown here is derived from an EMBL/GenBank/DDBJ whole genome shotgun (WGS) entry which is preliminary data.</text>
</comment>
<proteinExistence type="predicted"/>
<organism evidence="2 3">
    <name type="scientific">Eiseniibacteriota bacterium</name>
    <dbReference type="NCBI Taxonomy" id="2212470"/>
    <lineage>
        <taxon>Bacteria</taxon>
        <taxon>Candidatus Eiseniibacteriota</taxon>
    </lineage>
</organism>
<sequence length="178" mass="19555">MDRYAAASVEQDMHVRASEAVTHRPLGAPVTVIPATHAYELATEALILGRVVAVTDHRIAIGTESGERIALEMDSRTLVPTTLQSGMGVRVEYRAMENGVKLAKRVTPAHLEWAENRNVAYPPGEEEMEEPSGTSRMNSTASYHHEDRGAQMAANEREETPAEEARAAVMLRRHSRVG</sequence>
<feature type="region of interest" description="Disordered" evidence="1">
    <location>
        <begin position="122"/>
        <end position="178"/>
    </location>
</feature>
<feature type="compositionally biased region" description="Basic and acidic residues" evidence="1">
    <location>
        <begin position="143"/>
        <end position="166"/>
    </location>
</feature>
<dbReference type="EMBL" id="VBPA01000034">
    <property type="protein sequence ID" value="TMQ72880.1"/>
    <property type="molecule type" value="Genomic_DNA"/>
</dbReference>
<evidence type="ECO:0000313" key="3">
    <source>
        <dbReference type="Proteomes" id="UP000319836"/>
    </source>
</evidence>
<protein>
    <submittedName>
        <fullName evidence="2">Uncharacterized protein</fullName>
    </submittedName>
</protein>
<dbReference type="AlphaFoldDB" id="A0A538UAJ7"/>
<dbReference type="Proteomes" id="UP000319836">
    <property type="component" value="Unassembled WGS sequence"/>
</dbReference>
<evidence type="ECO:0000256" key="1">
    <source>
        <dbReference type="SAM" id="MobiDB-lite"/>
    </source>
</evidence>
<reference evidence="2 3" key="1">
    <citation type="journal article" date="2019" name="Nat. Microbiol.">
        <title>Mediterranean grassland soil C-N compound turnover is dependent on rainfall and depth, and is mediated by genomically divergent microorganisms.</title>
        <authorList>
            <person name="Diamond S."/>
            <person name="Andeer P.F."/>
            <person name="Li Z."/>
            <person name="Crits-Christoph A."/>
            <person name="Burstein D."/>
            <person name="Anantharaman K."/>
            <person name="Lane K.R."/>
            <person name="Thomas B.C."/>
            <person name="Pan C."/>
            <person name="Northen T.R."/>
            <person name="Banfield J.F."/>
        </authorList>
    </citation>
    <scope>NUCLEOTIDE SEQUENCE [LARGE SCALE GENOMIC DNA]</scope>
    <source>
        <strain evidence="2">WS_10</strain>
    </source>
</reference>
<gene>
    <name evidence="2" type="ORF">E6K80_01610</name>
</gene>
<accession>A0A538UAJ7</accession>
<feature type="compositionally biased region" description="Polar residues" evidence="1">
    <location>
        <begin position="132"/>
        <end position="142"/>
    </location>
</feature>
<name>A0A538UAJ7_UNCEI</name>